<feature type="transmembrane region" description="Helical" evidence="7">
    <location>
        <begin position="374"/>
        <end position="391"/>
    </location>
</feature>
<dbReference type="PANTHER" id="PTHR43568">
    <property type="entry name" value="P PROTEIN"/>
    <property type="match status" value="1"/>
</dbReference>
<dbReference type="CDD" id="cd01116">
    <property type="entry name" value="P_permease"/>
    <property type="match status" value="1"/>
</dbReference>
<feature type="transmembrane region" description="Helical" evidence="7">
    <location>
        <begin position="575"/>
        <end position="595"/>
    </location>
</feature>
<evidence type="ECO:0000256" key="1">
    <source>
        <dbReference type="ARBA" id="ARBA00004141"/>
    </source>
</evidence>
<dbReference type="Pfam" id="PF03600">
    <property type="entry name" value="CitMHS"/>
    <property type="match status" value="1"/>
</dbReference>
<feature type="transmembrane region" description="Helical" evidence="7">
    <location>
        <begin position="411"/>
        <end position="434"/>
    </location>
</feature>
<evidence type="ECO:0000256" key="3">
    <source>
        <dbReference type="ARBA" id="ARBA00022692"/>
    </source>
</evidence>
<evidence type="ECO:0000259" key="8">
    <source>
        <dbReference type="Pfam" id="PF03600"/>
    </source>
</evidence>
<dbReference type="EMBL" id="HBKN01015957">
    <property type="protein sequence ID" value="CAE2294004.1"/>
    <property type="molecule type" value="Transcribed_RNA"/>
</dbReference>
<organism evidence="9">
    <name type="scientific">Guillardia theta</name>
    <name type="common">Cryptophyte</name>
    <name type="synonym">Cryptomonas phi</name>
    <dbReference type="NCBI Taxonomy" id="55529"/>
    <lineage>
        <taxon>Eukaryota</taxon>
        <taxon>Cryptophyceae</taxon>
        <taxon>Pyrenomonadales</taxon>
        <taxon>Geminigeraceae</taxon>
        <taxon>Guillardia</taxon>
    </lineage>
</organism>
<protein>
    <recommendedName>
        <fullName evidence="8">Citrate transporter-like domain-containing protein</fullName>
    </recommendedName>
</protein>
<dbReference type="GO" id="GO:0055085">
    <property type="term" value="P:transmembrane transport"/>
    <property type="evidence" value="ECO:0007669"/>
    <property type="project" value="InterPro"/>
</dbReference>
<feature type="transmembrane region" description="Helical" evidence="7">
    <location>
        <begin position="717"/>
        <end position="741"/>
    </location>
</feature>
<keyword evidence="3 7" id="KW-0812">Transmembrane</keyword>
<evidence type="ECO:0000313" key="9">
    <source>
        <dbReference type="EMBL" id="CAE2294004.1"/>
    </source>
</evidence>
<sequence>MGHGTESDSASLLNNAEDADQKGDGPLVEVELAEVSNIQAELTKMHARLWESDEMTEEDAEEVERQANLLKIKMTAASDKIKEWGMKTGLERMLAHENITRWHEDKKAPVNEFIILAGLLPIALIFMTLVLGASTVHFDDSVPISGNLFPLDPSHPIIWPMGHASAMVEARIQIQSDSEPGHSSGGHHRRRNAYRHQLPSFMRSNSKLLSDSHSSAQDSSAHTPEAPSGSAESGHGMDLSLDDGNHTSASDSHGEASGHGSREIVVEMLLVEFANSDWTHGNKSWEAMKASAAHIEVLGQYDIRAEEQTILLEFELKNDPLDQYFIMISHMKDPMAVAINMHSLGPTGSIQVGIAAFIMVILFGLIMTEVLHRTMAAMIGAALCMVTLAVQNRVPSLTKVVGWMDHGTLGLLWGMMLIVGITMRTGVFEWTGVLACKMSGGNKTKLLLLLCIVTAVLSAFLDNVTTILLIAPVTCKLCKLVNIDPRPYLISEAIFSNVGGTSTMIGDPPNIIIGNLLAKYLDFNAFLFNLGPGVILSSPFAFYYLVYYFKDGVKGHLSVDIPKLQKMYPITDRPLLIKCGVVLGCVICSFFLHPVTHLDPAWIAIMGAVWLLVAFDMHHCHEALHAVEWDTLLFFAALFVVVEGVGELGLLRFIANTLSGMVATVPVEGRQYFSLFLICWASAIFSAFVDNIPFTATMVPVMMQMVETVPGISIEPLAWALAFGACFGGNGTLIGASANIVMASKAETEGYHISFVDFFRIGFPVMIITVVVSNIYLFILNAMFWQSHAGA</sequence>
<feature type="transmembrane region" description="Helical" evidence="7">
    <location>
        <begin position="675"/>
        <end position="696"/>
    </location>
</feature>
<feature type="domain" description="Citrate transporter-like" evidence="8">
    <location>
        <begin position="365"/>
        <end position="724"/>
    </location>
</feature>
<proteinExistence type="predicted"/>
<feature type="transmembrane region" description="Helical" evidence="7">
    <location>
        <begin position="446"/>
        <end position="471"/>
    </location>
</feature>
<evidence type="ECO:0000256" key="7">
    <source>
        <dbReference type="SAM" id="Phobius"/>
    </source>
</evidence>
<feature type="region of interest" description="Disordered" evidence="6">
    <location>
        <begin position="1"/>
        <end position="23"/>
    </location>
</feature>
<comment type="subcellular location">
    <subcellularLocation>
        <location evidence="1">Membrane</location>
        <topology evidence="1">Multi-pass membrane protein</topology>
    </subcellularLocation>
</comment>
<feature type="region of interest" description="Disordered" evidence="6">
    <location>
        <begin position="207"/>
        <end position="259"/>
    </location>
</feature>
<feature type="transmembrane region" description="Helical" evidence="7">
    <location>
        <begin position="348"/>
        <end position="367"/>
    </location>
</feature>
<keyword evidence="4 7" id="KW-1133">Transmembrane helix</keyword>
<feature type="transmembrane region" description="Helical" evidence="7">
    <location>
        <begin position="113"/>
        <end position="133"/>
    </location>
</feature>
<reference evidence="9" key="1">
    <citation type="submission" date="2021-01" db="EMBL/GenBank/DDBJ databases">
        <authorList>
            <person name="Corre E."/>
            <person name="Pelletier E."/>
            <person name="Niang G."/>
            <person name="Scheremetjew M."/>
            <person name="Finn R."/>
            <person name="Kale V."/>
            <person name="Holt S."/>
            <person name="Cochrane G."/>
            <person name="Meng A."/>
            <person name="Brown T."/>
            <person name="Cohen L."/>
        </authorList>
    </citation>
    <scope>NUCLEOTIDE SEQUENCE</scope>
    <source>
        <strain evidence="9">CCMP 2712</strain>
    </source>
</reference>
<accession>A0A7S4NK36</accession>
<dbReference type="InterPro" id="IPR051475">
    <property type="entry name" value="Diverse_Ion_Transporter"/>
</dbReference>
<feature type="transmembrane region" description="Helical" evidence="7">
    <location>
        <begin position="761"/>
        <end position="785"/>
    </location>
</feature>
<keyword evidence="2" id="KW-0813">Transport</keyword>
<dbReference type="AlphaFoldDB" id="A0A7S4NK36"/>
<evidence type="ECO:0000256" key="5">
    <source>
        <dbReference type="ARBA" id="ARBA00023136"/>
    </source>
</evidence>
<gene>
    <name evidence="9" type="ORF">GTHE00462_LOCUS12467</name>
</gene>
<keyword evidence="5 7" id="KW-0472">Membrane</keyword>
<feature type="transmembrane region" description="Helical" evidence="7">
    <location>
        <begin position="526"/>
        <end position="546"/>
    </location>
</feature>
<dbReference type="GO" id="GO:0016020">
    <property type="term" value="C:membrane"/>
    <property type="evidence" value="ECO:0007669"/>
    <property type="project" value="UniProtKB-SubCell"/>
</dbReference>
<evidence type="ECO:0000256" key="2">
    <source>
        <dbReference type="ARBA" id="ARBA00022448"/>
    </source>
</evidence>
<evidence type="ECO:0000256" key="6">
    <source>
        <dbReference type="SAM" id="MobiDB-lite"/>
    </source>
</evidence>
<dbReference type="InterPro" id="IPR004680">
    <property type="entry name" value="Cit_transptr-like_dom"/>
</dbReference>
<feature type="compositionally biased region" description="Low complexity" evidence="6">
    <location>
        <begin position="207"/>
        <end position="222"/>
    </location>
</feature>
<evidence type="ECO:0000256" key="4">
    <source>
        <dbReference type="ARBA" id="ARBA00022989"/>
    </source>
</evidence>
<dbReference type="PANTHER" id="PTHR43568:SF1">
    <property type="entry name" value="P PROTEIN"/>
    <property type="match status" value="1"/>
</dbReference>
<name>A0A7S4NK36_GUITH</name>
<feature type="transmembrane region" description="Helical" evidence="7">
    <location>
        <begin position="632"/>
        <end position="655"/>
    </location>
</feature>